<proteinExistence type="predicted"/>
<protein>
    <submittedName>
        <fullName evidence="1">Uncharacterized protein</fullName>
    </submittedName>
</protein>
<dbReference type="AlphaFoldDB" id="A0A6C6YZR8"/>
<organism evidence="1 2">
    <name type="scientific">Salmonella paratyphi B (strain ATCC BAA-1250 / SPB7)</name>
    <dbReference type="NCBI Taxonomy" id="1016998"/>
    <lineage>
        <taxon>Bacteria</taxon>
        <taxon>Pseudomonadati</taxon>
        <taxon>Pseudomonadota</taxon>
        <taxon>Gammaproteobacteria</taxon>
        <taxon>Enterobacterales</taxon>
        <taxon>Enterobacteriaceae</taxon>
        <taxon>Salmonella</taxon>
    </lineage>
</organism>
<dbReference type="EMBL" id="CP000886">
    <property type="protein sequence ID" value="ABX66753.1"/>
    <property type="molecule type" value="Genomic_DNA"/>
</dbReference>
<name>A0A6C6YZR8_SALPB</name>
<evidence type="ECO:0000313" key="2">
    <source>
        <dbReference type="Proteomes" id="UP000008556"/>
    </source>
</evidence>
<sequence length="35" mass="4233">MYRPTVRYILKLPDYSFHKAMGIQMQQSYKPSLIK</sequence>
<dbReference type="KEGG" id="spq:SPAB_01345"/>
<reference evidence="1 2" key="1">
    <citation type="submission" date="2007-11" db="EMBL/GenBank/DDBJ databases">
        <authorList>
            <consortium name="The Salmonella enterica serovar Paratyphi B Genome Sequencing Project"/>
            <person name="McClelland M."/>
            <person name="Sanderson E.K."/>
            <person name="Porwollik S."/>
            <person name="Spieth J."/>
            <person name="Clifton W.S."/>
            <person name="Fulton R."/>
            <person name="Cordes M."/>
            <person name="Wollam A."/>
            <person name="Shah N."/>
            <person name="Pepin K."/>
            <person name="Bhonagiri V."/>
            <person name="Nash W."/>
            <person name="Johnson M."/>
            <person name="Thiruvilangam P."/>
            <person name="Wilson R."/>
        </authorList>
    </citation>
    <scope>NUCLEOTIDE SEQUENCE [LARGE SCALE GENOMIC DNA]</scope>
    <source>
        <strain evidence="2">ATCC BAA-1250 / SPB7</strain>
    </source>
</reference>
<dbReference type="Proteomes" id="UP000008556">
    <property type="component" value="Chromosome"/>
</dbReference>
<gene>
    <name evidence="1" type="ordered locus">SPAB_01345</name>
</gene>
<evidence type="ECO:0000313" key="1">
    <source>
        <dbReference type="EMBL" id="ABX66753.1"/>
    </source>
</evidence>
<accession>A0A6C6YZR8</accession>